<feature type="compositionally biased region" description="Polar residues" evidence="1">
    <location>
        <begin position="74"/>
        <end position="86"/>
    </location>
</feature>
<dbReference type="Proteomes" id="UP000217790">
    <property type="component" value="Unassembled WGS sequence"/>
</dbReference>
<evidence type="ECO:0000313" key="3">
    <source>
        <dbReference type="Proteomes" id="UP000217790"/>
    </source>
</evidence>
<gene>
    <name evidence="2" type="ORF">ARMGADRAFT_1039558</name>
</gene>
<evidence type="ECO:0000313" key="2">
    <source>
        <dbReference type="EMBL" id="PBK81059.1"/>
    </source>
</evidence>
<feature type="compositionally biased region" description="Acidic residues" evidence="1">
    <location>
        <begin position="99"/>
        <end position="110"/>
    </location>
</feature>
<accession>A0A2H3CD89</accession>
<dbReference type="EMBL" id="KZ293735">
    <property type="protein sequence ID" value="PBK81059.1"/>
    <property type="molecule type" value="Genomic_DNA"/>
</dbReference>
<keyword evidence="3" id="KW-1185">Reference proteome</keyword>
<dbReference type="InParanoid" id="A0A2H3CD89"/>
<name>A0A2H3CD89_ARMGA</name>
<evidence type="ECO:0000256" key="1">
    <source>
        <dbReference type="SAM" id="MobiDB-lite"/>
    </source>
</evidence>
<dbReference type="AlphaFoldDB" id="A0A2H3CD89"/>
<protein>
    <submittedName>
        <fullName evidence="2">Uncharacterized protein</fullName>
    </submittedName>
</protein>
<organism evidence="2 3">
    <name type="scientific">Armillaria gallica</name>
    <name type="common">Bulbous honey fungus</name>
    <name type="synonym">Armillaria bulbosa</name>
    <dbReference type="NCBI Taxonomy" id="47427"/>
    <lineage>
        <taxon>Eukaryota</taxon>
        <taxon>Fungi</taxon>
        <taxon>Dikarya</taxon>
        <taxon>Basidiomycota</taxon>
        <taxon>Agaricomycotina</taxon>
        <taxon>Agaricomycetes</taxon>
        <taxon>Agaricomycetidae</taxon>
        <taxon>Agaricales</taxon>
        <taxon>Marasmiineae</taxon>
        <taxon>Physalacriaceae</taxon>
        <taxon>Armillaria</taxon>
    </lineage>
</organism>
<reference evidence="3" key="1">
    <citation type="journal article" date="2017" name="Nat. Ecol. Evol.">
        <title>Genome expansion and lineage-specific genetic innovations in the forest pathogenic fungi Armillaria.</title>
        <authorList>
            <person name="Sipos G."/>
            <person name="Prasanna A.N."/>
            <person name="Walter M.C."/>
            <person name="O'Connor E."/>
            <person name="Balint B."/>
            <person name="Krizsan K."/>
            <person name="Kiss B."/>
            <person name="Hess J."/>
            <person name="Varga T."/>
            <person name="Slot J."/>
            <person name="Riley R."/>
            <person name="Boka B."/>
            <person name="Rigling D."/>
            <person name="Barry K."/>
            <person name="Lee J."/>
            <person name="Mihaltcheva S."/>
            <person name="LaButti K."/>
            <person name="Lipzen A."/>
            <person name="Waldron R."/>
            <person name="Moloney N.M."/>
            <person name="Sperisen C."/>
            <person name="Kredics L."/>
            <person name="Vagvoelgyi C."/>
            <person name="Patrignani A."/>
            <person name="Fitzpatrick D."/>
            <person name="Nagy I."/>
            <person name="Doyle S."/>
            <person name="Anderson J.B."/>
            <person name="Grigoriev I.V."/>
            <person name="Gueldener U."/>
            <person name="Muensterkoetter M."/>
            <person name="Nagy L.G."/>
        </authorList>
    </citation>
    <scope>NUCLEOTIDE SEQUENCE [LARGE SCALE GENOMIC DNA]</scope>
    <source>
        <strain evidence="3">Ar21-2</strain>
    </source>
</reference>
<feature type="compositionally biased region" description="Basic and acidic residues" evidence="1">
    <location>
        <begin position="29"/>
        <end position="41"/>
    </location>
</feature>
<proteinExistence type="predicted"/>
<feature type="region of interest" description="Disordered" evidence="1">
    <location>
        <begin position="1"/>
        <end position="139"/>
    </location>
</feature>
<feature type="compositionally biased region" description="Basic and acidic residues" evidence="1">
    <location>
        <begin position="8"/>
        <end position="22"/>
    </location>
</feature>
<sequence>MAKSKKPLNKDQRSCVVDHWENPDDTETGAERLKQCKEKKTQNVAVQKQREKESVTPADSESSMPSSKEPESSTAESKVNNNTLSDGSGKDSSAYEPDMIQEEEASSEGEVENKDADSHVTTVTAKKTNAKGKKNKTMVQSSIVSLRATNNTTGTPSVKCKAENDGYKSITVADSKKPSKKQKSGVAAQAREVGPENDFLVQPGGLVGKDEDPHIEYLDIIKAGPSDGMSIIKITVKEKITATARKACSGKPKWQQMHLPKEMGLLFTTKLIPYAHKHLLRAMANPWVPLTIQEIQNAVDTVVGKDQFEVASKDMCYSFAVMAVKCTEKFFKDYSNELSSPELRAEFIKWFVIPSGKACTAPFMWETWGNGSDASGLFHHLLIVDTLAQAHFSNIIVISDSKKTQPVSFEEQAKQGNSTKMKTIKIKHVMQWLKMLNTWMDAKWEALLVDVKKVVEESIPKKHHGGSGHSLSPIKIIKEDSDDEFWHLTLLMCLKWGK</sequence>
<dbReference type="OrthoDB" id="3014170at2759"/>